<dbReference type="GO" id="GO:0031625">
    <property type="term" value="F:ubiquitin protein ligase binding"/>
    <property type="evidence" value="ECO:0000318"/>
    <property type="project" value="GO_Central"/>
</dbReference>
<dbReference type="InterPro" id="IPR000626">
    <property type="entry name" value="Ubiquitin-like_dom"/>
</dbReference>
<protein>
    <submittedName>
        <fullName evidence="4">Putative ubiquitin-related domain-containing protein</fullName>
    </submittedName>
</protein>
<dbReference type="Gene3D" id="3.10.20.90">
    <property type="entry name" value="Phosphatidylinositol 3-kinase Catalytic Subunit, Chain A, domain 1"/>
    <property type="match status" value="1"/>
</dbReference>
<keyword evidence="1" id="KW-1017">Isopeptide bond</keyword>
<organism evidence="4 5">
    <name type="scientific">Helianthus annuus</name>
    <name type="common">Common sunflower</name>
    <dbReference type="NCBI Taxonomy" id="4232"/>
    <lineage>
        <taxon>Eukaryota</taxon>
        <taxon>Viridiplantae</taxon>
        <taxon>Streptophyta</taxon>
        <taxon>Embryophyta</taxon>
        <taxon>Tracheophyta</taxon>
        <taxon>Spermatophyta</taxon>
        <taxon>Magnoliopsida</taxon>
        <taxon>eudicotyledons</taxon>
        <taxon>Gunneridae</taxon>
        <taxon>Pentapetalae</taxon>
        <taxon>asterids</taxon>
        <taxon>campanulids</taxon>
        <taxon>Asterales</taxon>
        <taxon>Asteraceae</taxon>
        <taxon>Asteroideae</taxon>
        <taxon>Heliantheae alliance</taxon>
        <taxon>Heliantheae</taxon>
        <taxon>Helianthus</taxon>
    </lineage>
</organism>
<gene>
    <name evidence="4" type="ORF">HannXRQ_Chr01g0026861</name>
</gene>
<name>A0A251VSV9_HELAN</name>
<dbReference type="InParanoid" id="A0A251VSV9"/>
<dbReference type="PROSITE" id="PS50053">
    <property type="entry name" value="UBIQUITIN_2"/>
    <property type="match status" value="1"/>
</dbReference>
<keyword evidence="5" id="KW-1185">Reference proteome</keyword>
<dbReference type="EMBL" id="CM007890">
    <property type="protein sequence ID" value="OTG38176.1"/>
    <property type="molecule type" value="Genomic_DNA"/>
</dbReference>
<sequence>MHLFVKTPTEKIITLDVKSSETISNVKSKIEEKESIPRCPGADLEAIYGFPGTQSIWKKRFFLEPSEKTGWIRHCRCQQVLVWNGKTHTDFITLAWYHIPEESTLFLNIKGDE</sequence>
<dbReference type="GO" id="GO:0016567">
    <property type="term" value="P:protein ubiquitination"/>
    <property type="evidence" value="ECO:0000318"/>
    <property type="project" value="GO_Central"/>
</dbReference>
<dbReference type="SUPFAM" id="SSF54236">
    <property type="entry name" value="Ubiquitin-like"/>
    <property type="match status" value="1"/>
</dbReference>
<feature type="domain" description="Ubiquitin-like" evidence="3">
    <location>
        <begin position="1"/>
        <end position="37"/>
    </location>
</feature>
<dbReference type="GO" id="GO:0005737">
    <property type="term" value="C:cytoplasm"/>
    <property type="evidence" value="ECO:0000318"/>
    <property type="project" value="GO_Central"/>
</dbReference>
<dbReference type="InterPro" id="IPR029071">
    <property type="entry name" value="Ubiquitin-like_domsf"/>
</dbReference>
<evidence type="ECO:0000313" key="5">
    <source>
        <dbReference type="Proteomes" id="UP000215914"/>
    </source>
</evidence>
<dbReference type="GO" id="GO:0019941">
    <property type="term" value="P:modification-dependent protein catabolic process"/>
    <property type="evidence" value="ECO:0000318"/>
    <property type="project" value="GO_Central"/>
</dbReference>
<dbReference type="AlphaFoldDB" id="A0A251VSV9"/>
<dbReference type="STRING" id="4232.A0A251VSV9"/>
<reference evidence="5" key="1">
    <citation type="journal article" date="2017" name="Nature">
        <title>The sunflower genome provides insights into oil metabolism, flowering and Asterid evolution.</title>
        <authorList>
            <person name="Badouin H."/>
            <person name="Gouzy J."/>
            <person name="Grassa C.J."/>
            <person name="Murat F."/>
            <person name="Staton S.E."/>
            <person name="Cottret L."/>
            <person name="Lelandais-Briere C."/>
            <person name="Owens G.L."/>
            <person name="Carrere S."/>
            <person name="Mayjonade B."/>
            <person name="Legrand L."/>
            <person name="Gill N."/>
            <person name="Kane N.C."/>
            <person name="Bowers J.E."/>
            <person name="Hubner S."/>
            <person name="Bellec A."/>
            <person name="Berard A."/>
            <person name="Berges H."/>
            <person name="Blanchet N."/>
            <person name="Boniface M.C."/>
            <person name="Brunel D."/>
            <person name="Catrice O."/>
            <person name="Chaidir N."/>
            <person name="Claudel C."/>
            <person name="Donnadieu C."/>
            <person name="Faraut T."/>
            <person name="Fievet G."/>
            <person name="Helmstetter N."/>
            <person name="King M."/>
            <person name="Knapp S.J."/>
            <person name="Lai Z."/>
            <person name="Le Paslier M.C."/>
            <person name="Lippi Y."/>
            <person name="Lorenzon L."/>
            <person name="Mandel J.R."/>
            <person name="Marage G."/>
            <person name="Marchand G."/>
            <person name="Marquand E."/>
            <person name="Bret-Mestries E."/>
            <person name="Morien E."/>
            <person name="Nambeesan S."/>
            <person name="Nguyen T."/>
            <person name="Pegot-Espagnet P."/>
            <person name="Pouilly N."/>
            <person name="Raftis F."/>
            <person name="Sallet E."/>
            <person name="Schiex T."/>
            <person name="Thomas J."/>
            <person name="Vandecasteele C."/>
            <person name="Vares D."/>
            <person name="Vear F."/>
            <person name="Vautrin S."/>
            <person name="Crespi M."/>
            <person name="Mangin B."/>
            <person name="Burke J.M."/>
            <person name="Salse J."/>
            <person name="Munos S."/>
            <person name="Vincourt P."/>
            <person name="Rieseberg L.H."/>
            <person name="Langlade N.B."/>
        </authorList>
    </citation>
    <scope>NUCLEOTIDE SEQUENCE [LARGE SCALE GENOMIC DNA]</scope>
    <source>
        <strain evidence="5">cv. SF193</strain>
    </source>
</reference>
<dbReference type="Proteomes" id="UP000215914">
    <property type="component" value="Chromosome 1"/>
</dbReference>
<dbReference type="GO" id="GO:0003729">
    <property type="term" value="F:mRNA binding"/>
    <property type="evidence" value="ECO:0007669"/>
    <property type="project" value="UniProtKB-ARBA"/>
</dbReference>
<dbReference type="GO" id="GO:0031386">
    <property type="term" value="F:protein tag activity"/>
    <property type="evidence" value="ECO:0000318"/>
    <property type="project" value="GO_Central"/>
</dbReference>
<dbReference type="Pfam" id="PF00240">
    <property type="entry name" value="ubiquitin"/>
    <property type="match status" value="1"/>
</dbReference>
<evidence type="ECO:0000313" key="4">
    <source>
        <dbReference type="EMBL" id="OTG38176.1"/>
    </source>
</evidence>
<dbReference type="GO" id="GO:0005634">
    <property type="term" value="C:nucleus"/>
    <property type="evidence" value="ECO:0000318"/>
    <property type="project" value="GO_Central"/>
</dbReference>
<proteinExistence type="predicted"/>
<accession>A0A251VSV9</accession>
<dbReference type="InterPro" id="IPR050158">
    <property type="entry name" value="Ubiquitin_ubiquitin-like"/>
</dbReference>
<dbReference type="PANTHER" id="PTHR10666">
    <property type="entry name" value="UBIQUITIN"/>
    <property type="match status" value="1"/>
</dbReference>
<keyword evidence="2" id="KW-0832">Ubl conjugation</keyword>
<evidence type="ECO:0000256" key="2">
    <source>
        <dbReference type="ARBA" id="ARBA00022843"/>
    </source>
</evidence>
<evidence type="ECO:0000259" key="3">
    <source>
        <dbReference type="PROSITE" id="PS50053"/>
    </source>
</evidence>
<evidence type="ECO:0000256" key="1">
    <source>
        <dbReference type="ARBA" id="ARBA00022499"/>
    </source>
</evidence>